<proteinExistence type="predicted"/>
<dbReference type="InterPro" id="IPR023753">
    <property type="entry name" value="FAD/NAD-binding_dom"/>
</dbReference>
<comment type="caution">
    <text evidence="4">The sequence shown here is derived from an EMBL/GenBank/DDBJ whole genome shotgun (WGS) entry which is preliminary data.</text>
</comment>
<evidence type="ECO:0000256" key="1">
    <source>
        <dbReference type="ARBA" id="ARBA00022630"/>
    </source>
</evidence>
<dbReference type="Pfam" id="PF07992">
    <property type="entry name" value="Pyr_redox_2"/>
    <property type="match status" value="1"/>
</dbReference>
<dbReference type="Gene3D" id="3.50.50.60">
    <property type="entry name" value="FAD/NAD(P)-binding domain"/>
    <property type="match status" value="2"/>
</dbReference>
<dbReference type="OrthoDB" id="27922at2157"/>
<dbReference type="PRINTS" id="PR00411">
    <property type="entry name" value="PNDRDTASEI"/>
</dbReference>
<accession>A0A483CRQ4</accession>
<dbReference type="GO" id="GO:0003955">
    <property type="term" value="F:NAD(P)H dehydrogenase (quinone) activity"/>
    <property type="evidence" value="ECO:0007669"/>
    <property type="project" value="TreeGrafter"/>
</dbReference>
<keyword evidence="5" id="KW-1185">Reference proteome</keyword>
<evidence type="ECO:0000259" key="3">
    <source>
        <dbReference type="Pfam" id="PF07992"/>
    </source>
</evidence>
<dbReference type="RefSeq" id="WP_130646178.1">
    <property type="nucleotide sequence ID" value="NZ_PGCL01000001.1"/>
</dbReference>
<keyword evidence="2" id="KW-0274">FAD</keyword>
<dbReference type="SUPFAM" id="SSF51905">
    <property type="entry name" value="FAD/NAD(P)-binding domain"/>
    <property type="match status" value="1"/>
</dbReference>
<evidence type="ECO:0000313" key="4">
    <source>
        <dbReference type="EMBL" id="TAJ45815.1"/>
    </source>
</evidence>
<dbReference type="Proteomes" id="UP000292580">
    <property type="component" value="Unassembled WGS sequence"/>
</dbReference>
<evidence type="ECO:0000256" key="2">
    <source>
        <dbReference type="ARBA" id="ARBA00022827"/>
    </source>
</evidence>
<sequence length="442" mass="46324">MIVVIGGGPAGRYAALRLGHAGREVLLVERGSIGGQCLNYGCMMVCALNDAARHLEECRRFAGAGIMHGEQMVDFSALLAGMEGVQGRIRGVLDRETSGSGVTIRYGSQAHLEGRRVFIDDEEVEAEAVVVATGSSPLIPDIPGTGLDGVHTAHTLPQMAALPGDLVIAGGGIQAAEFAYIFSRLGCSVTVLARSGFLHHLDPRLRRIALKELEGVEIREHAPLTGISGTSRVTGARFGGDRPGEIGADTVLLAAGLVPNSRMVDGVEKGADGRIIVNDRMETSVKSVYAAGDVTGGPYLTPVARLQGVVAAENILGIERRYHPEGVPQSIALRTHLAFCADGETEGLELSIPGPAGPGTFWSVPSGDTGMAKILVGREDGRLGGVWAASPGAGIIATYLADAIRHRRTVFELDGLLEVHPIPDGVHGLIGYAASHLREQQK</sequence>
<evidence type="ECO:0000313" key="5">
    <source>
        <dbReference type="Proteomes" id="UP000292580"/>
    </source>
</evidence>
<organism evidence="4 5">
    <name type="scientific">Methanofollis fontis</name>
    <dbReference type="NCBI Taxonomy" id="2052832"/>
    <lineage>
        <taxon>Archaea</taxon>
        <taxon>Methanobacteriati</taxon>
        <taxon>Methanobacteriota</taxon>
        <taxon>Stenosarchaea group</taxon>
        <taxon>Methanomicrobia</taxon>
        <taxon>Methanomicrobiales</taxon>
        <taxon>Methanomicrobiaceae</taxon>
        <taxon>Methanofollis</taxon>
    </lineage>
</organism>
<dbReference type="GO" id="GO:0050660">
    <property type="term" value="F:flavin adenine dinucleotide binding"/>
    <property type="evidence" value="ECO:0007669"/>
    <property type="project" value="TreeGrafter"/>
</dbReference>
<protein>
    <submittedName>
        <fullName evidence="4">NAD(P)/FAD-dependent oxidoreductase</fullName>
    </submittedName>
</protein>
<keyword evidence="1" id="KW-0285">Flavoprotein</keyword>
<dbReference type="PANTHER" id="PTHR43014:SF2">
    <property type="entry name" value="MERCURIC REDUCTASE"/>
    <property type="match status" value="1"/>
</dbReference>
<name>A0A483CRQ4_9EURY</name>
<dbReference type="EMBL" id="PGCL01000001">
    <property type="protein sequence ID" value="TAJ45815.1"/>
    <property type="molecule type" value="Genomic_DNA"/>
</dbReference>
<dbReference type="InterPro" id="IPR016156">
    <property type="entry name" value="FAD/NAD-linked_Rdtase_dimer_sf"/>
</dbReference>
<dbReference type="PANTHER" id="PTHR43014">
    <property type="entry name" value="MERCURIC REDUCTASE"/>
    <property type="match status" value="1"/>
</dbReference>
<dbReference type="SUPFAM" id="SSF55424">
    <property type="entry name" value="FAD/NAD-linked reductases, dimerisation (C-terminal) domain"/>
    <property type="match status" value="1"/>
</dbReference>
<gene>
    <name evidence="4" type="ORF">CUJ86_03655</name>
</gene>
<dbReference type="InterPro" id="IPR036188">
    <property type="entry name" value="FAD/NAD-bd_sf"/>
</dbReference>
<dbReference type="AlphaFoldDB" id="A0A483CRQ4"/>
<reference evidence="4 5" key="1">
    <citation type="submission" date="2017-11" db="EMBL/GenBank/DDBJ databases">
        <title>Isolation and Characterization of Methanofollis Species from Methane Seep Offshore SW Taiwan.</title>
        <authorList>
            <person name="Teng N.-H."/>
            <person name="Lai M.-C."/>
            <person name="Chen S.-C."/>
        </authorList>
    </citation>
    <scope>NUCLEOTIDE SEQUENCE [LARGE SCALE GENOMIC DNA]</scope>
    <source>
        <strain evidence="4 5">FWC-SCC2</strain>
    </source>
</reference>
<dbReference type="PRINTS" id="PR00368">
    <property type="entry name" value="FADPNR"/>
</dbReference>
<feature type="domain" description="FAD/NAD(P)-binding" evidence="3">
    <location>
        <begin position="2"/>
        <end position="308"/>
    </location>
</feature>